<reference evidence="7" key="1">
    <citation type="submission" date="2023-01" db="EMBL/GenBank/DDBJ databases">
        <title>Key to firefly adult light organ development and bioluminescence: homeobox transcription factors regulate luciferase expression and transportation to peroxisome.</title>
        <authorList>
            <person name="Fu X."/>
        </authorList>
    </citation>
    <scope>NUCLEOTIDE SEQUENCE [LARGE SCALE GENOMIC DNA]</scope>
</reference>
<dbReference type="GO" id="GO:0004161">
    <property type="term" value="F:dimethylallyltranstransferase activity"/>
    <property type="evidence" value="ECO:0007669"/>
    <property type="project" value="TreeGrafter"/>
</dbReference>
<dbReference type="GO" id="GO:0045337">
    <property type="term" value="P:farnesyl diphosphate biosynthetic process"/>
    <property type="evidence" value="ECO:0007669"/>
    <property type="project" value="TreeGrafter"/>
</dbReference>
<dbReference type="Pfam" id="PF00348">
    <property type="entry name" value="polyprenyl_synt"/>
    <property type="match status" value="1"/>
</dbReference>
<dbReference type="PANTHER" id="PTHR11525">
    <property type="entry name" value="FARNESYL-PYROPHOSPHATE SYNTHETASE"/>
    <property type="match status" value="1"/>
</dbReference>
<evidence type="ECO:0000256" key="4">
    <source>
        <dbReference type="ARBA" id="ARBA00022842"/>
    </source>
</evidence>
<evidence type="ECO:0000313" key="6">
    <source>
        <dbReference type="EMBL" id="KAK4882350.1"/>
    </source>
</evidence>
<dbReference type="InterPro" id="IPR039702">
    <property type="entry name" value="FPS1-like"/>
</dbReference>
<comment type="cofactor">
    <cofactor evidence="1">
        <name>Mg(2+)</name>
        <dbReference type="ChEBI" id="CHEBI:18420"/>
    </cofactor>
</comment>
<evidence type="ECO:0000256" key="3">
    <source>
        <dbReference type="ARBA" id="ARBA00022723"/>
    </source>
</evidence>
<keyword evidence="3" id="KW-0479">Metal-binding</keyword>
<organism evidence="6 7">
    <name type="scientific">Aquatica leii</name>
    <dbReference type="NCBI Taxonomy" id="1421715"/>
    <lineage>
        <taxon>Eukaryota</taxon>
        <taxon>Metazoa</taxon>
        <taxon>Ecdysozoa</taxon>
        <taxon>Arthropoda</taxon>
        <taxon>Hexapoda</taxon>
        <taxon>Insecta</taxon>
        <taxon>Pterygota</taxon>
        <taxon>Neoptera</taxon>
        <taxon>Endopterygota</taxon>
        <taxon>Coleoptera</taxon>
        <taxon>Polyphaga</taxon>
        <taxon>Elateriformia</taxon>
        <taxon>Elateroidea</taxon>
        <taxon>Lampyridae</taxon>
        <taxon>Luciolinae</taxon>
        <taxon>Aquatica</taxon>
    </lineage>
</organism>
<dbReference type="GO" id="GO:0042811">
    <property type="term" value="P:pheromone biosynthetic process"/>
    <property type="evidence" value="ECO:0007669"/>
    <property type="project" value="UniProtKB-ARBA"/>
</dbReference>
<evidence type="ECO:0000256" key="2">
    <source>
        <dbReference type="ARBA" id="ARBA00022679"/>
    </source>
</evidence>
<dbReference type="SUPFAM" id="SSF48576">
    <property type="entry name" value="Terpenoid synthases"/>
    <property type="match status" value="1"/>
</dbReference>
<keyword evidence="2" id="KW-0808">Transferase</keyword>
<dbReference type="AlphaFoldDB" id="A0AAN7Q842"/>
<evidence type="ECO:0000256" key="1">
    <source>
        <dbReference type="ARBA" id="ARBA00001946"/>
    </source>
</evidence>
<dbReference type="GO" id="GO:0046872">
    <property type="term" value="F:metal ion binding"/>
    <property type="evidence" value="ECO:0007669"/>
    <property type="project" value="UniProtKB-KW"/>
</dbReference>
<accession>A0AAN7Q842</accession>
<dbReference type="Proteomes" id="UP001353858">
    <property type="component" value="Unassembled WGS sequence"/>
</dbReference>
<dbReference type="Gene3D" id="1.10.600.10">
    <property type="entry name" value="Farnesyl Diphosphate Synthase"/>
    <property type="match status" value="1"/>
</dbReference>
<evidence type="ECO:0000313" key="7">
    <source>
        <dbReference type="Proteomes" id="UP001353858"/>
    </source>
</evidence>
<gene>
    <name evidence="6" type="ORF">RN001_005669</name>
</gene>
<dbReference type="PANTHER" id="PTHR11525:SF0">
    <property type="entry name" value="FARNESYL PYROPHOSPHATE SYNTHASE"/>
    <property type="match status" value="1"/>
</dbReference>
<evidence type="ECO:0000256" key="5">
    <source>
        <dbReference type="ARBA" id="ARBA00033740"/>
    </source>
</evidence>
<dbReference type="EMBL" id="JARPUR010000002">
    <property type="protein sequence ID" value="KAK4882350.1"/>
    <property type="molecule type" value="Genomic_DNA"/>
</dbReference>
<comment type="caution">
    <text evidence="6">The sequence shown here is derived from an EMBL/GenBank/DDBJ whole genome shotgun (WGS) entry which is preliminary data.</text>
</comment>
<sequence>MYLAQISDKELMNVFLRIADKFTIYRQAQDDVWDVYSDLDFFGKVGNDMSNGKCTWLIVTAMQHANKQQLEILQEHYGKEDFESINMILEVYKEIDVVNKFLEYKYRLIDELKKEIATLSLKPLRDLCYAHIDEYIDIEENFLDYNVAIKTQKQLAKSLNKQVLDENSYIILSEDVEPGKRYSLKISKSSEHLEKTLFVTFLLYRMMEI</sequence>
<keyword evidence="4" id="KW-0460">Magnesium</keyword>
<dbReference type="GO" id="GO:0004337">
    <property type="term" value="F:(2E,6E)-farnesyl diphosphate synthase activity"/>
    <property type="evidence" value="ECO:0007669"/>
    <property type="project" value="TreeGrafter"/>
</dbReference>
<dbReference type="GO" id="GO:0005737">
    <property type="term" value="C:cytoplasm"/>
    <property type="evidence" value="ECO:0007669"/>
    <property type="project" value="TreeGrafter"/>
</dbReference>
<name>A0AAN7Q842_9COLE</name>
<dbReference type="InterPro" id="IPR000092">
    <property type="entry name" value="Polyprenyl_synt"/>
</dbReference>
<comment type="pathway">
    <text evidence="5">Pheromone biosynthesis.</text>
</comment>
<keyword evidence="7" id="KW-1185">Reference proteome</keyword>
<dbReference type="InterPro" id="IPR008949">
    <property type="entry name" value="Isoprenoid_synthase_dom_sf"/>
</dbReference>
<protein>
    <submittedName>
        <fullName evidence="6">Uncharacterized protein</fullName>
    </submittedName>
</protein>
<proteinExistence type="predicted"/>